<dbReference type="RefSeq" id="YP_009104774.1">
    <property type="nucleotide sequence ID" value="NC_025524.1"/>
</dbReference>
<dbReference type="GeneID" id="31078322"/>
<gene>
    <name evidence="9 10" type="primary">ycf4</name>
</gene>
<proteinExistence type="inferred from homology"/>
<accession>A0A097KJN2</accession>
<keyword evidence="10" id="KW-0934">Plastid</keyword>
<evidence type="ECO:0000256" key="5">
    <source>
        <dbReference type="ARBA" id="ARBA00022531"/>
    </source>
</evidence>
<dbReference type="Pfam" id="PF02392">
    <property type="entry name" value="Ycf4"/>
    <property type="match status" value="2"/>
</dbReference>
<reference evidence="10" key="1">
    <citation type="journal article" date="2014" name="BMC Evol. Biol.">
        <title>Chloroplast phylogenomic analysis resolves deep-level relationships within the green algal class Trebouxiophyceae.</title>
        <authorList>
            <person name="Lemieux C."/>
            <person name="Otis C."/>
            <person name="Turmel M."/>
        </authorList>
    </citation>
    <scope>NUCLEOTIDE SEQUENCE</scope>
</reference>
<dbReference type="GO" id="GO:0009522">
    <property type="term" value="C:photosystem I"/>
    <property type="evidence" value="ECO:0007669"/>
    <property type="project" value="InterPro"/>
</dbReference>
<feature type="transmembrane region" description="Helical" evidence="9">
    <location>
        <begin position="27"/>
        <end position="49"/>
    </location>
</feature>
<evidence type="ECO:0000256" key="1">
    <source>
        <dbReference type="ARBA" id="ARBA00002862"/>
    </source>
</evidence>
<dbReference type="GO" id="GO:0015979">
    <property type="term" value="P:photosynthesis"/>
    <property type="evidence" value="ECO:0007669"/>
    <property type="project" value="UniProtKB-UniRule"/>
</dbReference>
<evidence type="ECO:0000256" key="4">
    <source>
        <dbReference type="ARBA" id="ARBA00015395"/>
    </source>
</evidence>
<comment type="similarity">
    <text evidence="3 9">Belongs to the Ycf4 family.</text>
</comment>
<geneLocation type="chloroplast" evidence="10"/>
<evidence type="ECO:0000256" key="7">
    <source>
        <dbReference type="ARBA" id="ARBA00022989"/>
    </source>
</evidence>
<dbReference type="AlphaFoldDB" id="A0A097KJN2"/>
<keyword evidence="6 9" id="KW-0812">Transmembrane</keyword>
<keyword evidence="7 9" id="KW-1133">Transmembrane helix</keyword>
<comment type="function">
    <text evidence="1 9">Seems to be required for the assembly of the photosystem I complex.</text>
</comment>
<keyword evidence="9" id="KW-0793">Thylakoid</keyword>
<sequence>MIYFTKKKNTGSTRRYSIVGGRRLSNYWWSLVIFLGGCGFILTGISSYFNRNLWVLPLSVATWFDNLENFAKSLKNSMVLEKVNEFIRATHFFPNTLNSDMEKNLPFFPQGLVLSFYGFLGLSFSFHLWFTLYWKIGGGFNEFNRKERYVRLFRWGRPGKNRRIDLKYTNELIEAIKVEIVPRPALFLRIKGEKNIPLTRIGEFIPLEELEAQAAELTSFMQIPLEMES</sequence>
<evidence type="ECO:0000256" key="6">
    <source>
        <dbReference type="ARBA" id="ARBA00022692"/>
    </source>
</evidence>
<name>A0A097KJN2_9CHLO</name>
<evidence type="ECO:0000256" key="3">
    <source>
        <dbReference type="ARBA" id="ARBA00008198"/>
    </source>
</evidence>
<feature type="transmembrane region" description="Helical" evidence="9">
    <location>
        <begin position="114"/>
        <end position="136"/>
    </location>
</feature>
<dbReference type="EMBL" id="KM462860">
    <property type="protein sequence ID" value="AIT93378.1"/>
    <property type="molecule type" value="Genomic_DNA"/>
</dbReference>
<keyword evidence="5 9" id="KW-0602">Photosynthesis</keyword>
<comment type="subcellular location">
    <subcellularLocation>
        <location evidence="2">Membrane</location>
        <topology evidence="2">Multi-pass membrane protein</topology>
    </subcellularLocation>
    <subcellularLocation>
        <location evidence="9">Plastid</location>
        <location evidence="9">Chloroplast thylakoid membrane</location>
        <topology evidence="9">Multi-pass membrane protein</topology>
    </subcellularLocation>
</comment>
<organism evidence="10">
    <name type="scientific">Symbiochloris handae</name>
    <dbReference type="NCBI Taxonomy" id="1853882"/>
    <lineage>
        <taxon>Eukaryota</taxon>
        <taxon>Viridiplantae</taxon>
        <taxon>Chlorophyta</taxon>
        <taxon>core chlorophytes</taxon>
        <taxon>Trebouxiophyceae</taxon>
        <taxon>Trebouxiales</taxon>
        <taxon>Trebouxiaceae</taxon>
        <taxon>Symbiochloris</taxon>
    </lineage>
</organism>
<evidence type="ECO:0000256" key="2">
    <source>
        <dbReference type="ARBA" id="ARBA00004141"/>
    </source>
</evidence>
<evidence type="ECO:0000256" key="9">
    <source>
        <dbReference type="HAMAP-Rule" id="MF_00437"/>
    </source>
</evidence>
<dbReference type="HAMAP" id="MF_00437">
    <property type="entry name" value="Ycf4"/>
    <property type="match status" value="1"/>
</dbReference>
<dbReference type="GO" id="GO:0009535">
    <property type="term" value="C:chloroplast thylakoid membrane"/>
    <property type="evidence" value="ECO:0007669"/>
    <property type="project" value="UniProtKB-SubCell"/>
</dbReference>
<keyword evidence="10" id="KW-0150">Chloroplast</keyword>
<keyword evidence="8 9" id="KW-0472">Membrane</keyword>
<evidence type="ECO:0000256" key="8">
    <source>
        <dbReference type="ARBA" id="ARBA00023136"/>
    </source>
</evidence>
<protein>
    <recommendedName>
        <fullName evidence="4 9">Photosystem I assembly protein Ycf4</fullName>
    </recommendedName>
</protein>
<dbReference type="InterPro" id="IPR003359">
    <property type="entry name" value="PSI_Ycf4_assembly"/>
</dbReference>
<evidence type="ECO:0000313" key="10">
    <source>
        <dbReference type="EMBL" id="AIT93378.1"/>
    </source>
</evidence>